<dbReference type="RefSeq" id="WP_206706927.1">
    <property type="nucleotide sequence ID" value="NZ_CP059066.1"/>
</dbReference>
<dbReference type="Proteomes" id="UP000662904">
    <property type="component" value="Chromosome"/>
</dbReference>
<dbReference type="PANTHER" id="PTHR40072:SF1">
    <property type="entry name" value="MOLYBDOPTERIN-GUANINE DINUCLEOTIDE BIOSYNTHESIS ADAPTER PROTEIN"/>
    <property type="match status" value="1"/>
</dbReference>
<proteinExistence type="predicted"/>
<feature type="domain" description="Molybdopterin-guanine dinucleotide biosynthesis protein B (MobB)" evidence="1">
    <location>
        <begin position="4"/>
        <end position="133"/>
    </location>
</feature>
<evidence type="ECO:0000259" key="1">
    <source>
        <dbReference type="Pfam" id="PF03205"/>
    </source>
</evidence>
<gene>
    <name evidence="2" type="primary">mobB</name>
    <name evidence="2" type="ORF">H0A61_01948</name>
</gene>
<dbReference type="InterPro" id="IPR027417">
    <property type="entry name" value="P-loop_NTPase"/>
</dbReference>
<sequence length="168" mass="19141">MIPVISIVGRSNSGKTTLLEKIIGELRRRNIKVGTIKHHHYTFDIDTEGKDTWRFWMAGSDSVAISSPSKFALVSRVEKEKNIDEIVRLMGDVDLVITEGYKKCDKPKIELIRRQKGEQPMEYPEGNPPIAFVVDSKEGFQAGDIPVFYRDDIIEIADFIIDFCKLKP</sequence>
<reference evidence="2" key="1">
    <citation type="submission" date="2020-07" db="EMBL/GenBank/DDBJ databases">
        <title>Koleobacter methoxysyntrophicus gen. nov., sp. nov., a novel anaerobic bacterium isolated from deep subsurface oil field and proposal of Koleobacterales ord. nov. in the phylum Firmicutes.</title>
        <authorList>
            <person name="Sakamoto S."/>
            <person name="Tamaki H."/>
        </authorList>
    </citation>
    <scope>NUCLEOTIDE SEQUENCE</scope>
    <source>
        <strain evidence="2">NRmbB1</strain>
    </source>
</reference>
<evidence type="ECO:0000313" key="3">
    <source>
        <dbReference type="Proteomes" id="UP000662904"/>
    </source>
</evidence>
<dbReference type="Pfam" id="PF03205">
    <property type="entry name" value="MobB"/>
    <property type="match status" value="1"/>
</dbReference>
<dbReference type="SUPFAM" id="SSF52540">
    <property type="entry name" value="P-loop containing nucleoside triphosphate hydrolases"/>
    <property type="match status" value="1"/>
</dbReference>
<dbReference type="GO" id="GO:0006777">
    <property type="term" value="P:Mo-molybdopterin cofactor biosynthetic process"/>
    <property type="evidence" value="ECO:0007669"/>
    <property type="project" value="InterPro"/>
</dbReference>
<dbReference type="InterPro" id="IPR004435">
    <property type="entry name" value="MobB_dom"/>
</dbReference>
<organism evidence="2 3">
    <name type="scientific">Koleobacter methoxysyntrophicus</name>
    <dbReference type="NCBI Taxonomy" id="2751313"/>
    <lineage>
        <taxon>Bacteria</taxon>
        <taxon>Bacillati</taxon>
        <taxon>Bacillota</taxon>
        <taxon>Clostridia</taxon>
        <taxon>Koleobacterales</taxon>
        <taxon>Koleobacteraceae</taxon>
        <taxon>Koleobacter</taxon>
    </lineage>
</organism>
<accession>A0A8A0RMD5</accession>
<dbReference type="CDD" id="cd03116">
    <property type="entry name" value="MobB"/>
    <property type="match status" value="1"/>
</dbReference>
<evidence type="ECO:0000313" key="2">
    <source>
        <dbReference type="EMBL" id="QSQ09575.1"/>
    </source>
</evidence>
<dbReference type="EMBL" id="CP059066">
    <property type="protein sequence ID" value="QSQ09575.1"/>
    <property type="molecule type" value="Genomic_DNA"/>
</dbReference>
<name>A0A8A0RMD5_9FIRM</name>
<dbReference type="GO" id="GO:0005525">
    <property type="term" value="F:GTP binding"/>
    <property type="evidence" value="ECO:0007669"/>
    <property type="project" value="InterPro"/>
</dbReference>
<dbReference type="AlphaFoldDB" id="A0A8A0RMD5"/>
<protein>
    <submittedName>
        <fullName evidence="2">Molybdopterin-guanine dinucleotide biosynthesis adapter protein</fullName>
    </submittedName>
</protein>
<keyword evidence="3" id="KW-1185">Reference proteome</keyword>
<dbReference type="KEGG" id="kme:H0A61_01948"/>
<dbReference type="Gene3D" id="3.40.50.300">
    <property type="entry name" value="P-loop containing nucleotide triphosphate hydrolases"/>
    <property type="match status" value="1"/>
</dbReference>
<dbReference type="NCBIfam" id="TIGR00176">
    <property type="entry name" value="mobB"/>
    <property type="match status" value="1"/>
</dbReference>
<dbReference type="InterPro" id="IPR052539">
    <property type="entry name" value="MGD_biosynthesis_adapter"/>
</dbReference>
<dbReference type="PANTHER" id="PTHR40072">
    <property type="entry name" value="MOLYBDOPTERIN-GUANINE DINUCLEOTIDE BIOSYNTHESIS ADAPTER PROTEIN-RELATED"/>
    <property type="match status" value="1"/>
</dbReference>